<evidence type="ECO:0000256" key="3">
    <source>
        <dbReference type="PIRSR" id="PIRSR000446-1"/>
    </source>
</evidence>
<dbReference type="InterPro" id="IPR004410">
    <property type="entry name" value="Malonyl_CoA-ACP_transAc_FabD"/>
</dbReference>
<dbReference type="PIRSF" id="PIRSF000446">
    <property type="entry name" value="Mct"/>
    <property type="match status" value="1"/>
</dbReference>
<dbReference type="Pfam" id="PF00698">
    <property type="entry name" value="Acyl_transf_1"/>
    <property type="match status" value="1"/>
</dbReference>
<feature type="domain" description="Malonyl-CoA:ACP transacylase (MAT)" evidence="4">
    <location>
        <begin position="7"/>
        <end position="302"/>
    </location>
</feature>
<protein>
    <recommendedName>
        <fullName evidence="1 2">Malonyl CoA-acyl carrier protein transacylase</fullName>
        <ecNumber evidence="2">2.3.1.39</ecNumber>
    </recommendedName>
</protein>
<dbReference type="EC" id="2.3.1.39" evidence="2"/>
<dbReference type="RefSeq" id="WP_114372379.1">
    <property type="nucleotide sequence ID" value="NZ_QPEX01000045.1"/>
</dbReference>
<dbReference type="InterPro" id="IPR014043">
    <property type="entry name" value="Acyl_transferase_dom"/>
</dbReference>
<evidence type="ECO:0000313" key="6">
    <source>
        <dbReference type="Proteomes" id="UP000253562"/>
    </source>
</evidence>
<dbReference type="NCBIfam" id="TIGR00128">
    <property type="entry name" value="fabD"/>
    <property type="match status" value="1"/>
</dbReference>
<dbReference type="SMART" id="SM00827">
    <property type="entry name" value="PKS_AT"/>
    <property type="match status" value="1"/>
</dbReference>
<organism evidence="5 6">
    <name type="scientific">Bremerella cremea</name>
    <dbReference type="NCBI Taxonomy" id="1031537"/>
    <lineage>
        <taxon>Bacteria</taxon>
        <taxon>Pseudomonadati</taxon>
        <taxon>Planctomycetota</taxon>
        <taxon>Planctomycetia</taxon>
        <taxon>Pirellulales</taxon>
        <taxon>Pirellulaceae</taxon>
        <taxon>Bremerella</taxon>
    </lineage>
</organism>
<keyword evidence="2 5" id="KW-0012">Acyltransferase</keyword>
<evidence type="ECO:0000256" key="2">
    <source>
        <dbReference type="PIRNR" id="PIRNR000446"/>
    </source>
</evidence>
<comment type="similarity">
    <text evidence="2">Belongs to the fabD family.</text>
</comment>
<dbReference type="Proteomes" id="UP000253562">
    <property type="component" value="Unassembled WGS sequence"/>
</dbReference>
<comment type="caution">
    <text evidence="5">The sequence shown here is derived from an EMBL/GenBank/DDBJ whole genome shotgun (WGS) entry which is preliminary data.</text>
</comment>
<proteinExistence type="inferred from homology"/>
<dbReference type="Gene3D" id="3.30.70.250">
    <property type="entry name" value="Malonyl-CoA ACP transacylase, ACP-binding"/>
    <property type="match status" value="1"/>
</dbReference>
<dbReference type="OrthoDB" id="9805460at2"/>
<dbReference type="InterPro" id="IPR052760">
    <property type="entry name" value="Mitochondrial_malonyltrans"/>
</dbReference>
<feature type="active site" evidence="3">
    <location>
        <position position="204"/>
    </location>
</feature>
<dbReference type="InterPro" id="IPR016036">
    <property type="entry name" value="Malonyl_transacylase_ACP-bd"/>
</dbReference>
<feature type="active site" evidence="3">
    <location>
        <position position="95"/>
    </location>
</feature>
<keyword evidence="2 5" id="KW-0808">Transferase</keyword>
<dbReference type="AlphaFoldDB" id="A0A368KKN1"/>
<name>A0A368KKN1_9BACT</name>
<dbReference type="EMBL" id="QPEX01000045">
    <property type="protein sequence ID" value="RCS41309.1"/>
    <property type="molecule type" value="Genomic_DNA"/>
</dbReference>
<dbReference type="InterPro" id="IPR001227">
    <property type="entry name" value="Ac_transferase_dom_sf"/>
</dbReference>
<evidence type="ECO:0000313" key="5">
    <source>
        <dbReference type="EMBL" id="RCS41309.1"/>
    </source>
</evidence>
<dbReference type="InterPro" id="IPR024925">
    <property type="entry name" value="Malonyl_CoA-ACP_transAc"/>
</dbReference>
<gene>
    <name evidence="5" type="primary">fabD</name>
    <name evidence="5" type="ORF">DTL42_22340</name>
</gene>
<evidence type="ECO:0000256" key="1">
    <source>
        <dbReference type="ARBA" id="ARBA00018953"/>
    </source>
</evidence>
<dbReference type="GO" id="GO:0004314">
    <property type="term" value="F:[acyl-carrier-protein] S-malonyltransferase activity"/>
    <property type="evidence" value="ECO:0007669"/>
    <property type="project" value="UniProtKB-EC"/>
</dbReference>
<dbReference type="SUPFAM" id="SSF55048">
    <property type="entry name" value="Probable ACP-binding domain of malonyl-CoA ACP transacylase"/>
    <property type="match status" value="1"/>
</dbReference>
<comment type="catalytic activity">
    <reaction evidence="2">
        <text>holo-[ACP] + malonyl-CoA = malonyl-[ACP] + CoA</text>
        <dbReference type="Rhea" id="RHEA:41792"/>
        <dbReference type="Rhea" id="RHEA-COMP:9623"/>
        <dbReference type="Rhea" id="RHEA-COMP:9685"/>
        <dbReference type="ChEBI" id="CHEBI:57287"/>
        <dbReference type="ChEBI" id="CHEBI:57384"/>
        <dbReference type="ChEBI" id="CHEBI:64479"/>
        <dbReference type="ChEBI" id="CHEBI:78449"/>
        <dbReference type="EC" id="2.3.1.39"/>
    </reaction>
</comment>
<dbReference type="PANTHER" id="PTHR47170:SF2">
    <property type="entry name" value="MALONYL-COA:ACP TRANSACYLASE (MAT) DOMAIN-CONTAINING PROTEIN"/>
    <property type="match status" value="1"/>
</dbReference>
<accession>A0A368KKN1</accession>
<sequence length="302" mass="32295">MSKIAFLFPGQGAQSVGMGKVLYDSLPAAKEYFDRANEVLGYDLASVCFEGPAEKLDSTVHSQPALFVTSIAALAKLRDQSPDVLLSAEATAGLSLGEYTAMVFAGVMEFEDALKVVQVRGEAMQAASDAVPSGMVSILGLEPDAVEKICDEAREDGILQIANLLCPGNIVVSGTNDACERAAEIAEKSGAMKVIPLAVAGAFHTEIMRPAVEKLAEALAGVTLSAPKIPVISNVDAQPHDDVEEIRSLLQQQVCSQVRWEQSMRYLLDQGFDEFYEIGAGKVLRGLMKRINRKVSFNGVEA</sequence>
<reference evidence="5 6" key="1">
    <citation type="submission" date="2018-07" db="EMBL/GenBank/DDBJ databases">
        <title>Comparative genomes isolates from brazilian mangrove.</title>
        <authorList>
            <person name="De Araujo J.E."/>
            <person name="Taketani R.G."/>
            <person name="Silva M.C.P."/>
            <person name="Lourenco M.V."/>
            <person name="Oliveira V.M."/>
            <person name="Andreote F.D."/>
        </authorList>
    </citation>
    <scope>NUCLEOTIDE SEQUENCE [LARGE SCALE GENOMIC DNA]</scope>
    <source>
        <strain evidence="5 6">HEX PRIS-MGV</strain>
    </source>
</reference>
<dbReference type="SUPFAM" id="SSF52151">
    <property type="entry name" value="FabD/lysophospholipase-like"/>
    <property type="match status" value="1"/>
</dbReference>
<dbReference type="PANTHER" id="PTHR47170">
    <property type="entry name" value="MALONYL-COA ACP TRANSACYLASE, ACP-BINDING"/>
    <property type="match status" value="1"/>
</dbReference>
<dbReference type="InterPro" id="IPR016035">
    <property type="entry name" value="Acyl_Trfase/lysoPLipase"/>
</dbReference>
<dbReference type="Gene3D" id="3.40.366.10">
    <property type="entry name" value="Malonyl-Coenzyme A Acyl Carrier Protein, domain 2"/>
    <property type="match status" value="1"/>
</dbReference>
<evidence type="ECO:0000259" key="4">
    <source>
        <dbReference type="SMART" id="SM00827"/>
    </source>
</evidence>